<organism evidence="1 2">
    <name type="scientific">Maribellus comscasis</name>
    <dbReference type="NCBI Taxonomy" id="2681766"/>
    <lineage>
        <taxon>Bacteria</taxon>
        <taxon>Pseudomonadati</taxon>
        <taxon>Bacteroidota</taxon>
        <taxon>Bacteroidia</taxon>
        <taxon>Marinilabiliales</taxon>
        <taxon>Prolixibacteraceae</taxon>
        <taxon>Maribellus</taxon>
    </lineage>
</organism>
<accession>A0A6I6JZ10</accession>
<dbReference type="AlphaFoldDB" id="A0A6I6JZ10"/>
<evidence type="ECO:0000313" key="1">
    <source>
        <dbReference type="EMBL" id="QGY42914.1"/>
    </source>
</evidence>
<dbReference type="PIRSF" id="PIRSF028288">
    <property type="entry name" value="UCP028288"/>
    <property type="match status" value="1"/>
</dbReference>
<sequence length="157" mass="18358">MVPIITQEEIQEIQEKWANGLVGIGKSYIEKKDFKKAAAEHVQKLYGYGEETVLFKPTMANNKQFRKTFEAALSYFIGGNPEFPNDVGFALKPWKDVRFENSDFILKERYAIAMGNYFFTDYEGSETKVEYTFGFYRDENQKLKIHLHHSSVPYKRT</sequence>
<gene>
    <name evidence="1" type="ORF">GM418_04355</name>
</gene>
<dbReference type="RefSeq" id="WP_158863522.1">
    <property type="nucleotide sequence ID" value="NZ_CP046401.1"/>
</dbReference>
<proteinExistence type="predicted"/>
<evidence type="ECO:0008006" key="3">
    <source>
        <dbReference type="Google" id="ProtNLM"/>
    </source>
</evidence>
<keyword evidence="2" id="KW-1185">Reference proteome</keyword>
<protein>
    <recommendedName>
        <fullName evidence="3">Phosphoribosyl-AMP cyclohydrolase</fullName>
    </recommendedName>
</protein>
<dbReference type="Gene3D" id="3.10.450.50">
    <property type="match status" value="1"/>
</dbReference>
<reference evidence="1 2" key="1">
    <citation type="submission" date="2019-11" db="EMBL/GenBank/DDBJ databases">
        <authorList>
            <person name="Zheng R.K."/>
            <person name="Sun C.M."/>
        </authorList>
    </citation>
    <scope>NUCLEOTIDE SEQUENCE [LARGE SCALE GENOMIC DNA]</scope>
    <source>
        <strain evidence="1 2">WC007</strain>
    </source>
</reference>
<dbReference type="InterPro" id="IPR016878">
    <property type="entry name" value="MICAH-like"/>
</dbReference>
<dbReference type="KEGG" id="mcos:GM418_04355"/>
<evidence type="ECO:0000313" key="2">
    <source>
        <dbReference type="Proteomes" id="UP000428260"/>
    </source>
</evidence>
<name>A0A6I6JZ10_9BACT</name>
<dbReference type="EMBL" id="CP046401">
    <property type="protein sequence ID" value="QGY42914.1"/>
    <property type="molecule type" value="Genomic_DNA"/>
</dbReference>
<dbReference type="Proteomes" id="UP000428260">
    <property type="component" value="Chromosome"/>
</dbReference>